<evidence type="ECO:0000313" key="2">
    <source>
        <dbReference type="Proteomes" id="UP001215598"/>
    </source>
</evidence>
<gene>
    <name evidence="1" type="ORF">B0H16DRAFT_1460657</name>
</gene>
<reference evidence="1" key="1">
    <citation type="submission" date="2023-03" db="EMBL/GenBank/DDBJ databases">
        <title>Massive genome expansion in bonnet fungi (Mycena s.s.) driven by repeated elements and novel gene families across ecological guilds.</title>
        <authorList>
            <consortium name="Lawrence Berkeley National Laboratory"/>
            <person name="Harder C.B."/>
            <person name="Miyauchi S."/>
            <person name="Viragh M."/>
            <person name="Kuo A."/>
            <person name="Thoen E."/>
            <person name="Andreopoulos B."/>
            <person name="Lu D."/>
            <person name="Skrede I."/>
            <person name="Drula E."/>
            <person name="Henrissat B."/>
            <person name="Morin E."/>
            <person name="Kohler A."/>
            <person name="Barry K."/>
            <person name="LaButti K."/>
            <person name="Morin E."/>
            <person name="Salamov A."/>
            <person name="Lipzen A."/>
            <person name="Mereny Z."/>
            <person name="Hegedus B."/>
            <person name="Baldrian P."/>
            <person name="Stursova M."/>
            <person name="Weitz H."/>
            <person name="Taylor A."/>
            <person name="Grigoriev I.V."/>
            <person name="Nagy L.G."/>
            <person name="Martin F."/>
            <person name="Kauserud H."/>
        </authorList>
    </citation>
    <scope>NUCLEOTIDE SEQUENCE</scope>
    <source>
        <strain evidence="1">CBHHK182m</strain>
    </source>
</reference>
<evidence type="ECO:0000313" key="1">
    <source>
        <dbReference type="EMBL" id="KAJ7750552.1"/>
    </source>
</evidence>
<comment type="caution">
    <text evidence="1">The sequence shown here is derived from an EMBL/GenBank/DDBJ whole genome shotgun (WGS) entry which is preliminary data.</text>
</comment>
<name>A0AAD7IXA1_9AGAR</name>
<accession>A0AAD7IXA1</accession>
<keyword evidence="2" id="KW-1185">Reference proteome</keyword>
<dbReference type="AlphaFoldDB" id="A0AAD7IXA1"/>
<sequence>MSDESQTLWSGPDSPQSADFREFDFPHLYPSGYTSSRVNFIPGTTIPLDCAWRIYIDNGRLPAPPNACILKKFGIEWTGNVIVSKHRRGSSNQTVSITTTEEEFANVILGLYGLCQLESRLSLLLSSSLREFVHLKTIMGVEVHFKSE</sequence>
<proteinExistence type="predicted"/>
<dbReference type="Proteomes" id="UP001215598">
    <property type="component" value="Unassembled WGS sequence"/>
</dbReference>
<dbReference type="EMBL" id="JARKIB010000065">
    <property type="protein sequence ID" value="KAJ7750552.1"/>
    <property type="molecule type" value="Genomic_DNA"/>
</dbReference>
<organism evidence="1 2">
    <name type="scientific">Mycena metata</name>
    <dbReference type="NCBI Taxonomy" id="1033252"/>
    <lineage>
        <taxon>Eukaryota</taxon>
        <taxon>Fungi</taxon>
        <taxon>Dikarya</taxon>
        <taxon>Basidiomycota</taxon>
        <taxon>Agaricomycotina</taxon>
        <taxon>Agaricomycetes</taxon>
        <taxon>Agaricomycetidae</taxon>
        <taxon>Agaricales</taxon>
        <taxon>Marasmiineae</taxon>
        <taxon>Mycenaceae</taxon>
        <taxon>Mycena</taxon>
    </lineage>
</organism>
<protein>
    <submittedName>
        <fullName evidence="1">Uncharacterized protein</fullName>
    </submittedName>
</protein>